<protein>
    <submittedName>
        <fullName evidence="1">STAS domain-containing protein</fullName>
    </submittedName>
</protein>
<dbReference type="EMBL" id="JAUJEB010000001">
    <property type="protein sequence ID" value="MDN5210892.1"/>
    <property type="molecule type" value="Genomic_DNA"/>
</dbReference>
<proteinExistence type="predicted"/>
<dbReference type="Proteomes" id="UP001172083">
    <property type="component" value="Unassembled WGS sequence"/>
</dbReference>
<evidence type="ECO:0000313" key="1">
    <source>
        <dbReference type="EMBL" id="MDN5210892.1"/>
    </source>
</evidence>
<name>A0ABT8KZI2_9BACT</name>
<organism evidence="1 2">
    <name type="scientific">Agaribacillus aureus</name>
    <dbReference type="NCBI Taxonomy" id="3051825"/>
    <lineage>
        <taxon>Bacteria</taxon>
        <taxon>Pseudomonadati</taxon>
        <taxon>Bacteroidota</taxon>
        <taxon>Cytophagia</taxon>
        <taxon>Cytophagales</taxon>
        <taxon>Splendidivirgaceae</taxon>
        <taxon>Agaribacillus</taxon>
    </lineage>
</organism>
<keyword evidence="2" id="KW-1185">Reference proteome</keyword>
<sequence length="92" mass="10561">MSAKGNENKGDGNIRISGDITIINVKKLHQEIDRKLQVHNKLKVTVENLLTFDLAFIQLLHTLKRKRSLTLNINISKEQENTLKRFGFHGLL</sequence>
<evidence type="ECO:0000313" key="2">
    <source>
        <dbReference type="Proteomes" id="UP001172083"/>
    </source>
</evidence>
<dbReference type="RefSeq" id="WP_346756232.1">
    <property type="nucleotide sequence ID" value="NZ_JAUJEB010000001.1"/>
</dbReference>
<reference evidence="1" key="1">
    <citation type="submission" date="2023-06" db="EMBL/GenBank/DDBJ databases">
        <title>Genomic of Agaribacillus aureum.</title>
        <authorList>
            <person name="Wang G."/>
        </authorList>
    </citation>
    <scope>NUCLEOTIDE SEQUENCE</scope>
    <source>
        <strain evidence="1">BMA12</strain>
    </source>
</reference>
<accession>A0ABT8KZI2</accession>
<gene>
    <name evidence="1" type="ORF">QQ020_02495</name>
</gene>
<comment type="caution">
    <text evidence="1">The sequence shown here is derived from an EMBL/GenBank/DDBJ whole genome shotgun (WGS) entry which is preliminary data.</text>
</comment>